<feature type="non-terminal residue" evidence="1">
    <location>
        <position position="247"/>
    </location>
</feature>
<gene>
    <name evidence="1" type="ORF">METZ01_LOCUS206460</name>
</gene>
<dbReference type="EMBL" id="UINC01046068">
    <property type="protein sequence ID" value="SVB53606.1"/>
    <property type="molecule type" value="Genomic_DNA"/>
</dbReference>
<sequence>MKTMTYILNLTLLVVCTQFAFAADNADTGGKQIYVSFEDAQAALPDKEFAQDQSHGDSNGSRSAPDWEDCPSCYEFTATISGAVILNDGVQMGDDGDIFAAFDDAGNARGIAVQLSPPFGPYQGTPVFEMQMRSNAEGDHLTFKYYDASEDAVLDISEDYTFVINDIIGDVTDPWILNIADLGCPECTDDDAALAPVGGCAAAVGMFGCDFSWAGSTLNELCPASCGTCPEDDACGVCEGDGSSCAD</sequence>
<protein>
    <recommendedName>
        <fullName evidence="2">ShKT domain-containing protein</fullName>
    </recommendedName>
</protein>
<dbReference type="AlphaFoldDB" id="A0A382ES27"/>
<evidence type="ECO:0008006" key="2">
    <source>
        <dbReference type="Google" id="ProtNLM"/>
    </source>
</evidence>
<accession>A0A382ES27</accession>
<reference evidence="1" key="1">
    <citation type="submission" date="2018-05" db="EMBL/GenBank/DDBJ databases">
        <authorList>
            <person name="Lanie J.A."/>
            <person name="Ng W.-L."/>
            <person name="Kazmierczak K.M."/>
            <person name="Andrzejewski T.M."/>
            <person name="Davidsen T.M."/>
            <person name="Wayne K.J."/>
            <person name="Tettelin H."/>
            <person name="Glass J.I."/>
            <person name="Rusch D."/>
            <person name="Podicherti R."/>
            <person name="Tsui H.-C.T."/>
            <person name="Winkler M.E."/>
        </authorList>
    </citation>
    <scope>NUCLEOTIDE SEQUENCE</scope>
</reference>
<organism evidence="1">
    <name type="scientific">marine metagenome</name>
    <dbReference type="NCBI Taxonomy" id="408172"/>
    <lineage>
        <taxon>unclassified sequences</taxon>
        <taxon>metagenomes</taxon>
        <taxon>ecological metagenomes</taxon>
    </lineage>
</organism>
<name>A0A382ES27_9ZZZZ</name>
<proteinExistence type="predicted"/>
<evidence type="ECO:0000313" key="1">
    <source>
        <dbReference type="EMBL" id="SVB53606.1"/>
    </source>
</evidence>